<reference evidence="1" key="2">
    <citation type="submission" date="2021-09" db="EMBL/GenBank/DDBJ databases">
        <authorList>
            <person name="Jia N."/>
            <person name="Wang J."/>
            <person name="Shi W."/>
            <person name="Du L."/>
            <person name="Sun Y."/>
            <person name="Zhan W."/>
            <person name="Jiang J."/>
            <person name="Wang Q."/>
            <person name="Zhang B."/>
            <person name="Ji P."/>
            <person name="Sakyi L.B."/>
            <person name="Cui X."/>
            <person name="Yuan T."/>
            <person name="Jiang B."/>
            <person name="Yang W."/>
            <person name="Lam T.T.-Y."/>
            <person name="Chang Q."/>
            <person name="Ding S."/>
            <person name="Wang X."/>
            <person name="Zhu J."/>
            <person name="Ruan X."/>
            <person name="Zhao L."/>
            <person name="Wei J."/>
            <person name="Que T."/>
            <person name="Du C."/>
            <person name="Cheng J."/>
            <person name="Dai P."/>
            <person name="Han X."/>
            <person name="Huang E."/>
            <person name="Gao Y."/>
            <person name="Liu J."/>
            <person name="Shao H."/>
            <person name="Ye R."/>
            <person name="Li L."/>
            <person name="Wei W."/>
            <person name="Wang X."/>
            <person name="Wang C."/>
            <person name="Huo Q."/>
            <person name="Li W."/>
            <person name="Guo W."/>
            <person name="Chen H."/>
            <person name="Chen S."/>
            <person name="Zhou L."/>
            <person name="Zhou L."/>
            <person name="Ni X."/>
            <person name="Tian J."/>
            <person name="Zhou Y."/>
            <person name="Sheng Y."/>
            <person name="Liu T."/>
            <person name="Pan Y."/>
            <person name="Xia L."/>
            <person name="Li J."/>
            <person name="Zhao F."/>
            <person name="Cao W."/>
        </authorList>
    </citation>
    <scope>NUCLEOTIDE SEQUENCE</scope>
    <source>
        <strain evidence="1">Rsan-2018</strain>
        <tissue evidence="1">Larvae</tissue>
    </source>
</reference>
<evidence type="ECO:0000313" key="1">
    <source>
        <dbReference type="EMBL" id="KAH7939915.1"/>
    </source>
</evidence>
<dbReference type="EMBL" id="JABSTV010001254">
    <property type="protein sequence ID" value="KAH7939915.1"/>
    <property type="molecule type" value="Genomic_DNA"/>
</dbReference>
<keyword evidence="2" id="KW-1185">Reference proteome</keyword>
<evidence type="ECO:0008006" key="3">
    <source>
        <dbReference type="Google" id="ProtNLM"/>
    </source>
</evidence>
<gene>
    <name evidence="1" type="ORF">HPB52_019276</name>
</gene>
<protein>
    <recommendedName>
        <fullName evidence="3">Tick transposon</fullName>
    </recommendedName>
</protein>
<dbReference type="AlphaFoldDB" id="A0A9D4PFC3"/>
<comment type="caution">
    <text evidence="1">The sequence shown here is derived from an EMBL/GenBank/DDBJ whole genome shotgun (WGS) entry which is preliminary data.</text>
</comment>
<sequence>MPPQSVASLTALLRLRTGCVWIAAHLYDKERSPSPSCERCDDTGTLEHLLCACRASEPERSRLTATYRQQGLAATTNSHLLFPSPPNLRALYSFFEFVEVTGITA</sequence>
<reference evidence="1" key="1">
    <citation type="journal article" date="2020" name="Cell">
        <title>Large-Scale Comparative Analyses of Tick Genomes Elucidate Their Genetic Diversity and Vector Capacities.</title>
        <authorList>
            <consortium name="Tick Genome and Microbiome Consortium (TIGMIC)"/>
            <person name="Jia N."/>
            <person name="Wang J."/>
            <person name="Shi W."/>
            <person name="Du L."/>
            <person name="Sun Y."/>
            <person name="Zhan W."/>
            <person name="Jiang J.F."/>
            <person name="Wang Q."/>
            <person name="Zhang B."/>
            <person name="Ji P."/>
            <person name="Bell-Sakyi L."/>
            <person name="Cui X.M."/>
            <person name="Yuan T.T."/>
            <person name="Jiang B.G."/>
            <person name="Yang W.F."/>
            <person name="Lam T.T."/>
            <person name="Chang Q.C."/>
            <person name="Ding S.J."/>
            <person name="Wang X.J."/>
            <person name="Zhu J.G."/>
            <person name="Ruan X.D."/>
            <person name="Zhao L."/>
            <person name="Wei J.T."/>
            <person name="Ye R.Z."/>
            <person name="Que T.C."/>
            <person name="Du C.H."/>
            <person name="Zhou Y.H."/>
            <person name="Cheng J.X."/>
            <person name="Dai P.F."/>
            <person name="Guo W.B."/>
            <person name="Han X.H."/>
            <person name="Huang E.J."/>
            <person name="Li L.F."/>
            <person name="Wei W."/>
            <person name="Gao Y.C."/>
            <person name="Liu J.Z."/>
            <person name="Shao H.Z."/>
            <person name="Wang X."/>
            <person name="Wang C.C."/>
            <person name="Yang T.C."/>
            <person name="Huo Q.B."/>
            <person name="Li W."/>
            <person name="Chen H.Y."/>
            <person name="Chen S.E."/>
            <person name="Zhou L.G."/>
            <person name="Ni X.B."/>
            <person name="Tian J.H."/>
            <person name="Sheng Y."/>
            <person name="Liu T."/>
            <person name="Pan Y.S."/>
            <person name="Xia L.Y."/>
            <person name="Li J."/>
            <person name="Zhao F."/>
            <person name="Cao W.C."/>
        </authorList>
    </citation>
    <scope>NUCLEOTIDE SEQUENCE</scope>
    <source>
        <strain evidence="1">Rsan-2018</strain>
    </source>
</reference>
<dbReference type="Proteomes" id="UP000821837">
    <property type="component" value="Chromosome 8"/>
</dbReference>
<evidence type="ECO:0000313" key="2">
    <source>
        <dbReference type="Proteomes" id="UP000821837"/>
    </source>
</evidence>
<name>A0A9D4PFC3_RHISA</name>
<proteinExistence type="predicted"/>
<accession>A0A9D4PFC3</accession>
<organism evidence="1 2">
    <name type="scientific">Rhipicephalus sanguineus</name>
    <name type="common">Brown dog tick</name>
    <name type="synonym">Ixodes sanguineus</name>
    <dbReference type="NCBI Taxonomy" id="34632"/>
    <lineage>
        <taxon>Eukaryota</taxon>
        <taxon>Metazoa</taxon>
        <taxon>Ecdysozoa</taxon>
        <taxon>Arthropoda</taxon>
        <taxon>Chelicerata</taxon>
        <taxon>Arachnida</taxon>
        <taxon>Acari</taxon>
        <taxon>Parasitiformes</taxon>
        <taxon>Ixodida</taxon>
        <taxon>Ixodoidea</taxon>
        <taxon>Ixodidae</taxon>
        <taxon>Rhipicephalinae</taxon>
        <taxon>Rhipicephalus</taxon>
        <taxon>Rhipicephalus</taxon>
    </lineage>
</organism>